<keyword evidence="3" id="KW-1185">Reference proteome</keyword>
<organism evidence="2 3">
    <name type="scientific">Symbiodinium microadriaticum</name>
    <name type="common">Dinoflagellate</name>
    <name type="synonym">Zooxanthella microadriatica</name>
    <dbReference type="NCBI Taxonomy" id="2951"/>
    <lineage>
        <taxon>Eukaryota</taxon>
        <taxon>Sar</taxon>
        <taxon>Alveolata</taxon>
        <taxon>Dinophyceae</taxon>
        <taxon>Suessiales</taxon>
        <taxon>Symbiodiniaceae</taxon>
        <taxon>Symbiodinium</taxon>
    </lineage>
</organism>
<dbReference type="EMBL" id="LSRX01000216">
    <property type="protein sequence ID" value="OLQ04219.1"/>
    <property type="molecule type" value="Genomic_DNA"/>
</dbReference>
<evidence type="ECO:0000313" key="3">
    <source>
        <dbReference type="Proteomes" id="UP000186817"/>
    </source>
</evidence>
<dbReference type="Pfam" id="PF12110">
    <property type="entry name" value="Nup96"/>
    <property type="match status" value="1"/>
</dbReference>
<evidence type="ECO:0000256" key="1">
    <source>
        <dbReference type="SAM" id="MobiDB-lite"/>
    </source>
</evidence>
<dbReference type="Proteomes" id="UP000186817">
    <property type="component" value="Unassembled WGS sequence"/>
</dbReference>
<feature type="region of interest" description="Disordered" evidence="1">
    <location>
        <begin position="163"/>
        <end position="182"/>
    </location>
</feature>
<feature type="compositionally biased region" description="Low complexity" evidence="1">
    <location>
        <begin position="165"/>
        <end position="176"/>
    </location>
</feature>
<comment type="caution">
    <text evidence="2">The sequence shown here is derived from an EMBL/GenBank/DDBJ whole genome shotgun (WGS) entry which is preliminary data.</text>
</comment>
<sequence length="707" mass="77900">MSYGLISGWDEDLYGEARANLPLPFAGDVKLKGLSNVTLSKASELLWRASDASRLAHVSAALDLSEESENTVPPLLSKRDAAAKQDKVEVATTTKAVSDSAPLGSSRSCARAGLLAMPFAGADGRCQIRLVRLVQSKEGDADEDSTEGDSRIPVGEELLEAQVHSGLSSSSSSAPLGAPPMLRPSSADSKVLLDKYLKLAKHCFGTDGADDFELLRALFDCTGKREVLHKLSAWLARVNRRTVASHLQKSAAMGRTMRLLSGETCANPRGMEAAFHHLTANSPRQALRALQGTGAGPYFDRLAAVLAACGGSAVPGREQRRWLRKQVEEWRRQRVPELMGPDLWRLYSLLAGDMEVACDALDWRTAFGIFLWYGQSDEETCMDVGTCEHALERVVQSFLSAMVKQVSSSRIRPVPAYALEGEQRMSRGESEHRFAAGQEEPMSLQFRAIQLAGCLDADCDMSHFDYMTHSKNPQDVALSWHFVVVLLALLGQDGTAHEGGHAFQRLTQQYSQLLEQQSKDEWAVYVAHFVSDHRARAAMVRRLLISQAKACQWDFGGEVQPCWQSLPLAWLWHARALACEQVHDWCGALACWQHCGGEEARAVTIACGYLLGPALLGHASSPYKRGAVEAIQLAPMNPAARWLHRSLEDLSAPMSSNDVLWADVGRESLRVLRYWAQEGCARFEPETLVRLHWRCERLRRGMLGLPS</sequence>
<dbReference type="InterPro" id="IPR021967">
    <property type="entry name" value="Nup98_C"/>
</dbReference>
<dbReference type="Gene3D" id="1.25.40.690">
    <property type="match status" value="1"/>
</dbReference>
<accession>A0A1Q9E9Y0</accession>
<protein>
    <submittedName>
        <fullName evidence="2">Nuclear pore complex protein Nup98-Nup96</fullName>
    </submittedName>
</protein>
<dbReference type="OrthoDB" id="3797628at2759"/>
<gene>
    <name evidence="2" type="primary">NUP98</name>
    <name evidence="2" type="ORF">AK812_SmicGene12757</name>
</gene>
<dbReference type="OMA" id="YGEARAN"/>
<evidence type="ECO:0000313" key="2">
    <source>
        <dbReference type="EMBL" id="OLQ04219.1"/>
    </source>
</evidence>
<dbReference type="AlphaFoldDB" id="A0A1Q9E9Y0"/>
<name>A0A1Q9E9Y0_SYMMI</name>
<proteinExistence type="predicted"/>
<reference evidence="2 3" key="1">
    <citation type="submission" date="2016-02" db="EMBL/GenBank/DDBJ databases">
        <title>Genome analysis of coral dinoflagellate symbionts highlights evolutionary adaptations to a symbiotic lifestyle.</title>
        <authorList>
            <person name="Aranda M."/>
            <person name="Li Y."/>
            <person name="Liew Y.J."/>
            <person name="Baumgarten S."/>
            <person name="Simakov O."/>
            <person name="Wilson M."/>
            <person name="Piel J."/>
            <person name="Ashoor H."/>
            <person name="Bougouffa S."/>
            <person name="Bajic V.B."/>
            <person name="Ryu T."/>
            <person name="Ravasi T."/>
            <person name="Bayer T."/>
            <person name="Micklem G."/>
            <person name="Kim H."/>
            <person name="Bhak J."/>
            <person name="Lajeunesse T.C."/>
            <person name="Voolstra C.R."/>
        </authorList>
    </citation>
    <scope>NUCLEOTIDE SEQUENCE [LARGE SCALE GENOMIC DNA]</scope>
    <source>
        <strain evidence="2 3">CCMP2467</strain>
    </source>
</reference>